<feature type="binding site" evidence="17">
    <location>
        <begin position="396"/>
        <end position="400"/>
    </location>
    <ligand>
        <name>AMP</name>
        <dbReference type="ChEBI" id="CHEBI:456215"/>
    </ligand>
</feature>
<comment type="cofactor">
    <cofactor evidence="18 19">
        <name>K(+)</name>
        <dbReference type="ChEBI" id="CHEBI:29103"/>
    </cofactor>
    <text evidence="18 19">Binds 1 potassium ion per subunit.</text>
</comment>
<keyword evidence="10 17" id="KW-0520">NAD</keyword>
<dbReference type="InterPro" id="IPR004443">
    <property type="entry name" value="YjeF_N_dom"/>
</dbReference>
<feature type="binding site" evidence="17">
    <location>
        <position position="425"/>
    </location>
    <ligand>
        <name>AMP</name>
        <dbReference type="ChEBI" id="CHEBI:456215"/>
    </ligand>
</feature>
<protein>
    <recommendedName>
        <fullName evidence="19">Bifunctional NAD(P)H-hydrate repair enzyme</fullName>
    </recommendedName>
    <alternativeName>
        <fullName evidence="19">Nicotinamide nucleotide repair protein</fullName>
    </alternativeName>
    <domain>
        <recommendedName>
            <fullName evidence="19">ADP-dependent (S)-NAD(P)H-hydrate dehydratase</fullName>
            <ecNumber evidence="19">4.2.1.136</ecNumber>
        </recommendedName>
        <alternativeName>
            <fullName evidence="19">ADP-dependent NAD(P)HX dehydratase</fullName>
        </alternativeName>
    </domain>
    <domain>
        <recommendedName>
            <fullName evidence="19">NAD(P)H-hydrate epimerase</fullName>
            <ecNumber evidence="19">5.1.99.6</ecNumber>
        </recommendedName>
    </domain>
</protein>
<evidence type="ECO:0000256" key="16">
    <source>
        <dbReference type="ARBA" id="ARBA00049209"/>
    </source>
</evidence>
<keyword evidence="5 18" id="KW-0479">Metal-binding</keyword>
<comment type="similarity">
    <text evidence="18">Belongs to the NnrE/AIBP family.</text>
</comment>
<feature type="binding site" evidence="18">
    <location>
        <position position="156"/>
    </location>
    <ligand>
        <name>(6S)-NADPHX</name>
        <dbReference type="ChEBI" id="CHEBI:64076"/>
    </ligand>
</feature>
<evidence type="ECO:0000256" key="18">
    <source>
        <dbReference type="HAMAP-Rule" id="MF_01966"/>
    </source>
</evidence>
<keyword evidence="6 17" id="KW-0547">Nucleotide-binding</keyword>
<feature type="binding site" evidence="18">
    <location>
        <position position="123"/>
    </location>
    <ligand>
        <name>K(+)</name>
        <dbReference type="ChEBI" id="CHEBI:29103"/>
    </ligand>
</feature>
<dbReference type="Gene3D" id="3.40.1190.20">
    <property type="match status" value="1"/>
</dbReference>
<dbReference type="EMBL" id="JAQFWQ010000155">
    <property type="protein sequence ID" value="MDA2814958.1"/>
    <property type="molecule type" value="Genomic_DNA"/>
</dbReference>
<comment type="similarity">
    <text evidence="3 19">In the N-terminal section; belongs to the NnrE/AIBP family.</text>
</comment>
<evidence type="ECO:0000256" key="4">
    <source>
        <dbReference type="ARBA" id="ARBA00009524"/>
    </source>
</evidence>
<comment type="similarity">
    <text evidence="4 19">In the C-terminal section; belongs to the NnrD/CARKD family.</text>
</comment>
<dbReference type="InterPro" id="IPR029056">
    <property type="entry name" value="Ribokinase-like"/>
</dbReference>
<comment type="cofactor">
    <cofactor evidence="17">
        <name>Mg(2+)</name>
        <dbReference type="ChEBI" id="CHEBI:18420"/>
    </cofactor>
</comment>
<gene>
    <name evidence="18" type="primary">nnrE</name>
    <name evidence="17" type="synonym">nnrD</name>
    <name evidence="22" type="ORF">O4J56_30215</name>
</gene>
<evidence type="ECO:0000256" key="19">
    <source>
        <dbReference type="PIRNR" id="PIRNR017184"/>
    </source>
</evidence>
<keyword evidence="9 18" id="KW-0630">Potassium</keyword>
<evidence type="ECO:0000256" key="9">
    <source>
        <dbReference type="ARBA" id="ARBA00022958"/>
    </source>
</evidence>
<sequence>MRRAHTVETVRAAEGALMARLPDGALMARAAATLAVVCARTLPRVYGARVVLLVGSGDNGGDALYAGADLARRGARVSALLAGSKTHEGGLAALRAAGGRAWRPDEEPERADREIGAADLVVDGLVGIGGRGGLRPPHARLAVSAREAGAPVVAVDLPSGVDADTGRVEGEAVRADTTVCFGTGKPGLFVDPGAGHAGRVVLADIGLGPDLPEPVLEAFDDGDVASLLPGPGRDDDKYRRGVLGVAAGSEAYPGAAVLCTGGALRTGTGMVRYLGAEPVASRVLDRWPEAVVGRADPGARVAAWVIGPGRGTDGPAAEELRGVFASGVPVLADADALTLVAREEADPSGREAPTLLTPHAGELARLLGADRADVEARRLEHVGRAAERFGCTVLLKGSTTLVATPGRPVAAATAGTPLLATAGSGDVLAGIAGSLLAAGLPAHEAAVCAAQVHGRAAVEARQGAAISATDLWDGIPRAVAGLGEDNDQRRRR</sequence>
<evidence type="ECO:0000256" key="3">
    <source>
        <dbReference type="ARBA" id="ARBA00006001"/>
    </source>
</evidence>
<organism evidence="22 23">
    <name type="scientific">Nocardiopsis endophytica</name>
    <dbReference type="NCBI Taxonomy" id="3018445"/>
    <lineage>
        <taxon>Bacteria</taxon>
        <taxon>Bacillati</taxon>
        <taxon>Actinomycetota</taxon>
        <taxon>Actinomycetes</taxon>
        <taxon>Streptosporangiales</taxon>
        <taxon>Nocardiopsidaceae</taxon>
        <taxon>Nocardiopsis</taxon>
    </lineage>
</organism>
<comment type="catalytic activity">
    <reaction evidence="15 17 19">
        <text>(6S)-NADHX + ADP = AMP + phosphate + NADH + H(+)</text>
        <dbReference type="Rhea" id="RHEA:32223"/>
        <dbReference type="ChEBI" id="CHEBI:15378"/>
        <dbReference type="ChEBI" id="CHEBI:43474"/>
        <dbReference type="ChEBI" id="CHEBI:57945"/>
        <dbReference type="ChEBI" id="CHEBI:64074"/>
        <dbReference type="ChEBI" id="CHEBI:456215"/>
        <dbReference type="ChEBI" id="CHEBI:456216"/>
        <dbReference type="EC" id="4.2.1.136"/>
    </reaction>
</comment>
<keyword evidence="12 17" id="KW-0456">Lyase</keyword>
<feature type="binding site" evidence="17">
    <location>
        <position position="426"/>
    </location>
    <ligand>
        <name>(6S)-NADPHX</name>
        <dbReference type="ChEBI" id="CHEBI:64076"/>
    </ligand>
</feature>
<dbReference type="PANTHER" id="PTHR12592:SF0">
    <property type="entry name" value="ATP-DEPENDENT (S)-NAD(P)H-HYDRATE DEHYDRATASE"/>
    <property type="match status" value="1"/>
</dbReference>
<evidence type="ECO:0000256" key="2">
    <source>
        <dbReference type="ARBA" id="ARBA00000909"/>
    </source>
</evidence>
<evidence type="ECO:0000256" key="17">
    <source>
        <dbReference type="HAMAP-Rule" id="MF_01965"/>
    </source>
</evidence>
<evidence type="ECO:0000256" key="1">
    <source>
        <dbReference type="ARBA" id="ARBA00000013"/>
    </source>
</evidence>
<keyword evidence="7 17" id="KW-0067">ATP-binding</keyword>
<keyword evidence="11 18" id="KW-0413">Isomerase</keyword>
<comment type="subunit">
    <text evidence="17">Homotetramer.</text>
</comment>
<keyword evidence="13" id="KW-0511">Multifunctional enzyme</keyword>
<dbReference type="RefSeq" id="WP_270690522.1">
    <property type="nucleotide sequence ID" value="NZ_JAQFWQ010000155.1"/>
</dbReference>
<evidence type="ECO:0000256" key="13">
    <source>
        <dbReference type="ARBA" id="ARBA00023268"/>
    </source>
</evidence>
<dbReference type="NCBIfam" id="TIGR00196">
    <property type="entry name" value="yjeF_cterm"/>
    <property type="match status" value="1"/>
</dbReference>
<evidence type="ECO:0000313" key="23">
    <source>
        <dbReference type="Proteomes" id="UP001527866"/>
    </source>
</evidence>
<dbReference type="NCBIfam" id="TIGR00197">
    <property type="entry name" value="yjeF_nterm"/>
    <property type="match status" value="1"/>
</dbReference>
<comment type="catalytic activity">
    <reaction evidence="16 17 19">
        <text>(6S)-NADPHX + ADP = AMP + phosphate + NADPH + H(+)</text>
        <dbReference type="Rhea" id="RHEA:32235"/>
        <dbReference type="ChEBI" id="CHEBI:15378"/>
        <dbReference type="ChEBI" id="CHEBI:43474"/>
        <dbReference type="ChEBI" id="CHEBI:57783"/>
        <dbReference type="ChEBI" id="CHEBI:64076"/>
        <dbReference type="ChEBI" id="CHEBI:456215"/>
        <dbReference type="ChEBI" id="CHEBI:456216"/>
        <dbReference type="EC" id="4.2.1.136"/>
    </reaction>
</comment>
<evidence type="ECO:0000256" key="8">
    <source>
        <dbReference type="ARBA" id="ARBA00022857"/>
    </source>
</evidence>
<keyword evidence="23" id="KW-1185">Reference proteome</keyword>
<comment type="similarity">
    <text evidence="17">Belongs to the NnrD/CARKD family.</text>
</comment>
<comment type="caution">
    <text evidence="18">Lacks conserved residue(s) required for the propagation of feature annotation.</text>
</comment>
<feature type="binding site" evidence="18">
    <location>
        <begin position="58"/>
        <end position="62"/>
    </location>
    <ligand>
        <name>(6S)-NADPHX</name>
        <dbReference type="ChEBI" id="CHEBI:64076"/>
    </ligand>
</feature>
<dbReference type="PROSITE" id="PS51385">
    <property type="entry name" value="YJEF_N"/>
    <property type="match status" value="1"/>
</dbReference>
<dbReference type="Gene3D" id="3.40.50.10260">
    <property type="entry name" value="YjeF N-terminal domain"/>
    <property type="match status" value="1"/>
</dbReference>
<evidence type="ECO:0000256" key="7">
    <source>
        <dbReference type="ARBA" id="ARBA00022840"/>
    </source>
</evidence>
<dbReference type="InterPro" id="IPR036652">
    <property type="entry name" value="YjeF_N_dom_sf"/>
</dbReference>
<feature type="binding site" evidence="18">
    <location>
        <position position="59"/>
    </location>
    <ligand>
        <name>K(+)</name>
        <dbReference type="ChEBI" id="CHEBI:29103"/>
    </ligand>
</feature>
<evidence type="ECO:0000256" key="12">
    <source>
        <dbReference type="ARBA" id="ARBA00023239"/>
    </source>
</evidence>
<accession>A0ABT4UDH1</accession>
<evidence type="ECO:0000256" key="14">
    <source>
        <dbReference type="ARBA" id="ARBA00025153"/>
    </source>
</evidence>
<dbReference type="HAMAP" id="MF_01966">
    <property type="entry name" value="NADHX_epimerase"/>
    <property type="match status" value="1"/>
</dbReference>
<dbReference type="InterPro" id="IPR000631">
    <property type="entry name" value="CARKD"/>
</dbReference>
<dbReference type="EC" id="4.2.1.136" evidence="19"/>
<dbReference type="SUPFAM" id="SSF53613">
    <property type="entry name" value="Ribokinase-like"/>
    <property type="match status" value="1"/>
</dbReference>
<dbReference type="SUPFAM" id="SSF64153">
    <property type="entry name" value="YjeF N-terminal domain-like"/>
    <property type="match status" value="1"/>
</dbReference>
<dbReference type="Pfam" id="PF01256">
    <property type="entry name" value="Carb_kinase"/>
    <property type="match status" value="1"/>
</dbReference>
<feature type="binding site" evidence="18">
    <location>
        <position position="159"/>
    </location>
    <ligand>
        <name>K(+)</name>
        <dbReference type="ChEBI" id="CHEBI:29103"/>
    </ligand>
</feature>
<comment type="catalytic activity">
    <reaction evidence="1 18 19">
        <text>(6R)-NADHX = (6S)-NADHX</text>
        <dbReference type="Rhea" id="RHEA:32215"/>
        <dbReference type="ChEBI" id="CHEBI:64074"/>
        <dbReference type="ChEBI" id="CHEBI:64075"/>
        <dbReference type="EC" id="5.1.99.6"/>
    </reaction>
</comment>
<dbReference type="PANTHER" id="PTHR12592">
    <property type="entry name" value="ATP-DEPENDENT (S)-NAD(P)H-HYDRATE DEHYDRATASE FAMILY MEMBER"/>
    <property type="match status" value="1"/>
</dbReference>
<dbReference type="PROSITE" id="PS51383">
    <property type="entry name" value="YJEF_C_3"/>
    <property type="match status" value="1"/>
</dbReference>
<comment type="catalytic activity">
    <reaction evidence="2 18 19">
        <text>(6R)-NADPHX = (6S)-NADPHX</text>
        <dbReference type="Rhea" id="RHEA:32227"/>
        <dbReference type="ChEBI" id="CHEBI:64076"/>
        <dbReference type="ChEBI" id="CHEBI:64077"/>
        <dbReference type="EC" id="5.1.99.6"/>
    </reaction>
</comment>
<evidence type="ECO:0000256" key="5">
    <source>
        <dbReference type="ARBA" id="ARBA00022723"/>
    </source>
</evidence>
<evidence type="ECO:0000259" key="21">
    <source>
        <dbReference type="PROSITE" id="PS51385"/>
    </source>
</evidence>
<dbReference type="InterPro" id="IPR030677">
    <property type="entry name" value="Nnr"/>
</dbReference>
<comment type="function">
    <text evidence="14 19">Bifunctional enzyme that catalyzes the epimerization of the S- and R-forms of NAD(P)HX and the dehydration of the S-form of NAD(P)HX at the expense of ADP, which is converted to AMP. This allows the repair of both epimers of NAD(P)HX, a damaged form of NAD(P)H that is a result of enzymatic or heat-dependent hydration.</text>
</comment>
<evidence type="ECO:0000259" key="20">
    <source>
        <dbReference type="PROSITE" id="PS51383"/>
    </source>
</evidence>
<comment type="function">
    <text evidence="18">Catalyzes the epimerization of the S- and R-forms of NAD(P)HX, a damaged form of NAD(P)H that is a result of enzymatic or heat-dependent hydration. This is a prerequisite for the S-specific NAD(P)H-hydrate dehydratase to allow the repair of both epimers of NAD(P)HX.</text>
</comment>
<proteinExistence type="inferred from homology"/>
<comment type="function">
    <text evidence="17">Catalyzes the dehydration of the S-form of NAD(P)HX at the expense of ADP, which is converted to AMP. Together with NAD(P)HX epimerase, which catalyzes the epimerization of the S- and R-forms, the enzyme allows the repair of both epimers of NAD(P)HX, a damaged form of NAD(P)H that is a result of enzymatic or heat-dependent hydration.</text>
</comment>
<feature type="domain" description="YjeF N-terminal" evidence="21">
    <location>
        <begin position="10"/>
        <end position="213"/>
    </location>
</feature>
<dbReference type="Proteomes" id="UP001527866">
    <property type="component" value="Unassembled WGS sequence"/>
</dbReference>
<evidence type="ECO:0000313" key="22">
    <source>
        <dbReference type="EMBL" id="MDA2814958.1"/>
    </source>
</evidence>
<dbReference type="EC" id="5.1.99.6" evidence="19"/>
<evidence type="ECO:0000256" key="15">
    <source>
        <dbReference type="ARBA" id="ARBA00048238"/>
    </source>
</evidence>
<keyword evidence="8 17" id="KW-0521">NADP</keyword>
<feature type="binding site" evidence="18">
    <location>
        <begin position="127"/>
        <end position="133"/>
    </location>
    <ligand>
        <name>(6S)-NADPHX</name>
        <dbReference type="ChEBI" id="CHEBI:64076"/>
    </ligand>
</feature>
<feature type="binding site" evidence="17">
    <location>
        <position position="255"/>
    </location>
    <ligand>
        <name>(6S)-NADPHX</name>
        <dbReference type="ChEBI" id="CHEBI:64076"/>
    </ligand>
</feature>
<feature type="binding site" evidence="17">
    <location>
        <position position="309"/>
    </location>
    <ligand>
        <name>(6S)-NADPHX</name>
        <dbReference type="ChEBI" id="CHEBI:64076"/>
    </ligand>
</feature>
<feature type="binding site" evidence="17">
    <location>
        <position position="359"/>
    </location>
    <ligand>
        <name>(6S)-NADPHX</name>
        <dbReference type="ChEBI" id="CHEBI:64076"/>
    </ligand>
</feature>
<dbReference type="Pfam" id="PF03853">
    <property type="entry name" value="YjeF_N"/>
    <property type="match status" value="1"/>
</dbReference>
<comment type="caution">
    <text evidence="22">The sequence shown here is derived from an EMBL/GenBank/DDBJ whole genome shotgun (WGS) entry which is preliminary data.</text>
</comment>
<evidence type="ECO:0000256" key="10">
    <source>
        <dbReference type="ARBA" id="ARBA00023027"/>
    </source>
</evidence>
<dbReference type="HAMAP" id="MF_01965">
    <property type="entry name" value="NADHX_dehydratase"/>
    <property type="match status" value="1"/>
</dbReference>
<dbReference type="PIRSF" id="PIRSF017184">
    <property type="entry name" value="Nnr"/>
    <property type="match status" value="1"/>
</dbReference>
<name>A0ABT4UDH1_9ACTN</name>
<reference evidence="22 23" key="1">
    <citation type="submission" date="2023-01" db="EMBL/GenBank/DDBJ databases">
        <title>Draft genome sequence of Nocardiopsis sp. RSe5-2 isolated from halophytes.</title>
        <authorList>
            <person name="Duangmal K."/>
            <person name="Chantavorakit T."/>
        </authorList>
    </citation>
    <scope>NUCLEOTIDE SEQUENCE [LARGE SCALE GENOMIC DNA]</scope>
    <source>
        <strain evidence="22 23">RSe5-2</strain>
    </source>
</reference>
<feature type="domain" description="YjeF C-terminal" evidence="20">
    <location>
        <begin position="220"/>
        <end position="482"/>
    </location>
</feature>
<evidence type="ECO:0000256" key="6">
    <source>
        <dbReference type="ARBA" id="ARBA00022741"/>
    </source>
</evidence>
<evidence type="ECO:0000256" key="11">
    <source>
        <dbReference type="ARBA" id="ARBA00023235"/>
    </source>
</evidence>
<dbReference type="CDD" id="cd01171">
    <property type="entry name" value="YXKO-related"/>
    <property type="match status" value="1"/>
</dbReference>